<dbReference type="RefSeq" id="WP_344127516.1">
    <property type="nucleotide sequence ID" value="NZ_BAAARA010000003.1"/>
</dbReference>
<name>A0ABN3FU17_9PSEU</name>
<dbReference type="EMBL" id="BAAARA010000003">
    <property type="protein sequence ID" value="GAA2337627.1"/>
    <property type="molecule type" value="Genomic_DNA"/>
</dbReference>
<dbReference type="Pfam" id="PF02597">
    <property type="entry name" value="ThiS"/>
    <property type="match status" value="1"/>
</dbReference>
<gene>
    <name evidence="1" type="ORF">GCM10009854_12180</name>
</gene>
<protein>
    <submittedName>
        <fullName evidence="1">MoaD/ThiS family protein</fullName>
    </submittedName>
</protein>
<dbReference type="InterPro" id="IPR012675">
    <property type="entry name" value="Beta-grasp_dom_sf"/>
</dbReference>
<dbReference type="Gene3D" id="3.10.20.30">
    <property type="match status" value="1"/>
</dbReference>
<dbReference type="InterPro" id="IPR016155">
    <property type="entry name" value="Mopterin_synth/thiamin_S_b"/>
</dbReference>
<accession>A0ABN3FU17</accession>
<comment type="caution">
    <text evidence="1">The sequence shown here is derived from an EMBL/GenBank/DDBJ whole genome shotgun (WGS) entry which is preliminary data.</text>
</comment>
<proteinExistence type="predicted"/>
<evidence type="ECO:0000313" key="2">
    <source>
        <dbReference type="Proteomes" id="UP001501218"/>
    </source>
</evidence>
<keyword evidence="2" id="KW-1185">Reference proteome</keyword>
<organism evidence="1 2">
    <name type="scientific">Saccharopolyspora halophila</name>
    <dbReference type="NCBI Taxonomy" id="405551"/>
    <lineage>
        <taxon>Bacteria</taxon>
        <taxon>Bacillati</taxon>
        <taxon>Actinomycetota</taxon>
        <taxon>Actinomycetes</taxon>
        <taxon>Pseudonocardiales</taxon>
        <taxon>Pseudonocardiaceae</taxon>
        <taxon>Saccharopolyspora</taxon>
    </lineage>
</organism>
<dbReference type="InterPro" id="IPR003749">
    <property type="entry name" value="ThiS/MoaD-like"/>
</dbReference>
<dbReference type="CDD" id="cd17040">
    <property type="entry name" value="Ubl_MoaD_like"/>
    <property type="match status" value="1"/>
</dbReference>
<sequence length="93" mass="9552">MTAAPRPATQLAVRIRYFAGARAAAGVAEEVVHLDPPATVAEAITAALDQHDGKLSKVLEACSFLLDGLAVRDRGTAIEADATLDVLPPFAGG</sequence>
<dbReference type="Proteomes" id="UP001501218">
    <property type="component" value="Unassembled WGS sequence"/>
</dbReference>
<dbReference type="SUPFAM" id="SSF54285">
    <property type="entry name" value="MoaD/ThiS"/>
    <property type="match status" value="1"/>
</dbReference>
<reference evidence="1 2" key="1">
    <citation type="journal article" date="2019" name="Int. J. Syst. Evol. Microbiol.">
        <title>The Global Catalogue of Microorganisms (GCM) 10K type strain sequencing project: providing services to taxonomists for standard genome sequencing and annotation.</title>
        <authorList>
            <consortium name="The Broad Institute Genomics Platform"/>
            <consortium name="The Broad Institute Genome Sequencing Center for Infectious Disease"/>
            <person name="Wu L."/>
            <person name="Ma J."/>
        </authorList>
    </citation>
    <scope>NUCLEOTIDE SEQUENCE [LARGE SCALE GENOMIC DNA]</scope>
    <source>
        <strain evidence="1 2">JCM 16221</strain>
    </source>
</reference>
<evidence type="ECO:0000313" key="1">
    <source>
        <dbReference type="EMBL" id="GAA2337627.1"/>
    </source>
</evidence>